<proteinExistence type="predicted"/>
<sequence length="98" mass="11297">MNVAHERTTRFLRDWNKLAIPEQERFAVAVRRFAEDLMHGRPPRPGLRVKPVQAAPGIFEITFAPDGRATWEYGQPQHQGETRIIWRRIGGHGIFANP</sequence>
<accession>A0ABN1GFJ1</accession>
<organism evidence="1 2">
    <name type="scientific">Sporichthya brevicatena</name>
    <dbReference type="NCBI Taxonomy" id="171442"/>
    <lineage>
        <taxon>Bacteria</taxon>
        <taxon>Bacillati</taxon>
        <taxon>Actinomycetota</taxon>
        <taxon>Actinomycetes</taxon>
        <taxon>Sporichthyales</taxon>
        <taxon>Sporichthyaceae</taxon>
        <taxon>Sporichthya</taxon>
    </lineage>
</organism>
<comment type="caution">
    <text evidence="1">The sequence shown here is derived from an EMBL/GenBank/DDBJ whole genome shotgun (WGS) entry which is preliminary data.</text>
</comment>
<evidence type="ECO:0000313" key="2">
    <source>
        <dbReference type="Proteomes" id="UP001500957"/>
    </source>
</evidence>
<evidence type="ECO:0000313" key="1">
    <source>
        <dbReference type="EMBL" id="GAA0610487.1"/>
    </source>
</evidence>
<protein>
    <submittedName>
        <fullName evidence="1">Uncharacterized protein</fullName>
    </submittedName>
</protein>
<name>A0ABN1GFJ1_9ACTN</name>
<dbReference type="Proteomes" id="UP001500957">
    <property type="component" value="Unassembled WGS sequence"/>
</dbReference>
<gene>
    <name evidence="1" type="ORF">GCM10009547_10650</name>
</gene>
<dbReference type="RefSeq" id="WP_344602393.1">
    <property type="nucleotide sequence ID" value="NZ_BAAAHE010000008.1"/>
</dbReference>
<dbReference type="EMBL" id="BAAAHE010000008">
    <property type="protein sequence ID" value="GAA0610487.1"/>
    <property type="molecule type" value="Genomic_DNA"/>
</dbReference>
<reference evidence="1 2" key="1">
    <citation type="journal article" date="2019" name="Int. J. Syst. Evol. Microbiol.">
        <title>The Global Catalogue of Microorganisms (GCM) 10K type strain sequencing project: providing services to taxonomists for standard genome sequencing and annotation.</title>
        <authorList>
            <consortium name="The Broad Institute Genomics Platform"/>
            <consortium name="The Broad Institute Genome Sequencing Center for Infectious Disease"/>
            <person name="Wu L."/>
            <person name="Ma J."/>
        </authorList>
    </citation>
    <scope>NUCLEOTIDE SEQUENCE [LARGE SCALE GENOMIC DNA]</scope>
    <source>
        <strain evidence="1 2">JCM 10671</strain>
    </source>
</reference>
<keyword evidence="2" id="KW-1185">Reference proteome</keyword>